<proteinExistence type="predicted"/>
<organism evidence="1 2">
    <name type="scientific">Brevundimonas kwangchunensis</name>
    <dbReference type="NCBI Taxonomy" id="322163"/>
    <lineage>
        <taxon>Bacteria</taxon>
        <taxon>Pseudomonadati</taxon>
        <taxon>Pseudomonadota</taxon>
        <taxon>Alphaproteobacteria</taxon>
        <taxon>Caulobacterales</taxon>
        <taxon>Caulobacteraceae</taxon>
        <taxon>Brevundimonas</taxon>
    </lineage>
</organism>
<name>A0ABN1GNZ5_9CAUL</name>
<protein>
    <submittedName>
        <fullName evidence="1">Uncharacterized protein</fullName>
    </submittedName>
</protein>
<evidence type="ECO:0000313" key="1">
    <source>
        <dbReference type="EMBL" id="GAA0615481.1"/>
    </source>
</evidence>
<evidence type="ECO:0000313" key="2">
    <source>
        <dbReference type="Proteomes" id="UP001501352"/>
    </source>
</evidence>
<reference evidence="1 2" key="1">
    <citation type="journal article" date="2019" name="Int. J. Syst. Evol. Microbiol.">
        <title>The Global Catalogue of Microorganisms (GCM) 10K type strain sequencing project: providing services to taxonomists for standard genome sequencing and annotation.</title>
        <authorList>
            <consortium name="The Broad Institute Genomics Platform"/>
            <consortium name="The Broad Institute Genome Sequencing Center for Infectious Disease"/>
            <person name="Wu L."/>
            <person name="Ma J."/>
        </authorList>
    </citation>
    <scope>NUCLEOTIDE SEQUENCE [LARGE SCALE GENOMIC DNA]</scope>
    <source>
        <strain evidence="1 2">JCM 12928</strain>
    </source>
</reference>
<keyword evidence="2" id="KW-1185">Reference proteome</keyword>
<accession>A0ABN1GNZ5</accession>
<gene>
    <name evidence="1" type="ORF">GCM10009422_08160</name>
</gene>
<dbReference type="Proteomes" id="UP001501352">
    <property type="component" value="Unassembled WGS sequence"/>
</dbReference>
<dbReference type="EMBL" id="BAAAGA010000001">
    <property type="protein sequence ID" value="GAA0615481.1"/>
    <property type="molecule type" value="Genomic_DNA"/>
</dbReference>
<comment type="caution">
    <text evidence="1">The sequence shown here is derived from an EMBL/GenBank/DDBJ whole genome shotgun (WGS) entry which is preliminary data.</text>
</comment>
<sequence>MSGLRQGSKIRIRRRTHSALLAGLTRQNGHSIYFTPPALAALSGMTARRIINLTKGADERQAAVAEALRRMPEVYQQIIGPGGRPGLTVTREALLLAKEQARFCGFWPVC</sequence>